<evidence type="ECO:0000313" key="2">
    <source>
        <dbReference type="Proteomes" id="UP000708208"/>
    </source>
</evidence>
<organism evidence="1 2">
    <name type="scientific">Allacma fusca</name>
    <dbReference type="NCBI Taxonomy" id="39272"/>
    <lineage>
        <taxon>Eukaryota</taxon>
        <taxon>Metazoa</taxon>
        <taxon>Ecdysozoa</taxon>
        <taxon>Arthropoda</taxon>
        <taxon>Hexapoda</taxon>
        <taxon>Collembola</taxon>
        <taxon>Symphypleona</taxon>
        <taxon>Sminthuridae</taxon>
        <taxon>Allacma</taxon>
    </lineage>
</organism>
<dbReference type="InterPro" id="IPR008042">
    <property type="entry name" value="Retrotrans_Pao"/>
</dbReference>
<feature type="non-terminal residue" evidence="1">
    <location>
        <position position="1"/>
    </location>
</feature>
<dbReference type="EMBL" id="CAJVCH010128312">
    <property type="protein sequence ID" value="CAG7725899.1"/>
    <property type="molecule type" value="Genomic_DNA"/>
</dbReference>
<reference evidence="1" key="1">
    <citation type="submission" date="2021-06" db="EMBL/GenBank/DDBJ databases">
        <authorList>
            <person name="Hodson N. C."/>
            <person name="Mongue J. A."/>
            <person name="Jaron S. K."/>
        </authorList>
    </citation>
    <scope>NUCLEOTIDE SEQUENCE</scope>
</reference>
<dbReference type="Proteomes" id="UP000708208">
    <property type="component" value="Unassembled WGS sequence"/>
</dbReference>
<evidence type="ECO:0000313" key="1">
    <source>
        <dbReference type="EMBL" id="CAG7725899.1"/>
    </source>
</evidence>
<gene>
    <name evidence="1" type="ORF">AFUS01_LOCUS14838</name>
</gene>
<comment type="caution">
    <text evidence="1">The sequence shown here is derived from an EMBL/GenBank/DDBJ whole genome shotgun (WGS) entry which is preliminary data.</text>
</comment>
<dbReference type="Pfam" id="PF05380">
    <property type="entry name" value="Peptidase_A17"/>
    <property type="match status" value="1"/>
</dbReference>
<accession>A0A8J2P070</accession>
<proteinExistence type="predicted"/>
<dbReference type="PANTHER" id="PTHR47331">
    <property type="entry name" value="PHD-TYPE DOMAIN-CONTAINING PROTEIN"/>
    <property type="match status" value="1"/>
</dbReference>
<sequence>GLVAPVLIRGKLLLKTVWLEGKDWDDVVSTETARRFESYMKELPVLNTIKIPRYIFGALQIELVGFCDASDRAYCAVVYVRVKNENNSVVCRLVASKSRVAPIKELTIPKLELQACKLLVDLMARIANNLKIPHHLTFAFSDSTVALCWLSKPPDVWKTFVSNRVKDVTKVIPFQQWAYVKSAENPADDATRGLEVPDFIKNSRWFDGPDFLKYGNYRNYYPIPNKSSSSHFKPLSLDVVCHQSCSQITQPILSAPRTFSS</sequence>
<name>A0A8J2P070_9HEXA</name>
<protein>
    <submittedName>
        <fullName evidence="1">Uncharacterized protein</fullName>
    </submittedName>
</protein>
<dbReference type="OrthoDB" id="8023757at2759"/>
<keyword evidence="2" id="KW-1185">Reference proteome</keyword>
<dbReference type="AlphaFoldDB" id="A0A8J2P070"/>